<evidence type="ECO:0000313" key="1">
    <source>
        <dbReference type="EMBL" id="KAK3676585.1"/>
    </source>
</evidence>
<evidence type="ECO:0000313" key="2">
    <source>
        <dbReference type="Proteomes" id="UP001274830"/>
    </source>
</evidence>
<comment type="caution">
    <text evidence="1">The sequence shown here is derived from an EMBL/GenBank/DDBJ whole genome shotgun (WGS) entry which is preliminary data.</text>
</comment>
<organism evidence="1 2">
    <name type="scientific">Recurvomyces mirabilis</name>
    <dbReference type="NCBI Taxonomy" id="574656"/>
    <lineage>
        <taxon>Eukaryota</taxon>
        <taxon>Fungi</taxon>
        <taxon>Dikarya</taxon>
        <taxon>Ascomycota</taxon>
        <taxon>Pezizomycotina</taxon>
        <taxon>Dothideomycetes</taxon>
        <taxon>Dothideomycetidae</taxon>
        <taxon>Mycosphaerellales</taxon>
        <taxon>Teratosphaeriaceae</taxon>
        <taxon>Recurvomyces</taxon>
    </lineage>
</organism>
<gene>
    <name evidence="1" type="ORF">LTR78_003359</name>
</gene>
<dbReference type="EMBL" id="JAUTXT010000009">
    <property type="protein sequence ID" value="KAK3676585.1"/>
    <property type="molecule type" value="Genomic_DNA"/>
</dbReference>
<reference evidence="1" key="1">
    <citation type="submission" date="2023-07" db="EMBL/GenBank/DDBJ databases">
        <title>Black Yeasts Isolated from many extreme environments.</title>
        <authorList>
            <person name="Coleine C."/>
            <person name="Stajich J.E."/>
            <person name="Selbmann L."/>
        </authorList>
    </citation>
    <scope>NUCLEOTIDE SEQUENCE</scope>
    <source>
        <strain evidence="1">CCFEE 5485</strain>
    </source>
</reference>
<dbReference type="Proteomes" id="UP001274830">
    <property type="component" value="Unassembled WGS sequence"/>
</dbReference>
<proteinExistence type="predicted"/>
<name>A0AAE0WRB1_9PEZI</name>
<dbReference type="AlphaFoldDB" id="A0AAE0WRB1"/>
<sequence>MARVSTFDMHHRTNLIYPCLDLAVYVDETAKMLIYGVHNSAMRYEPLPLIEHAAVAAHADRTSKEETSYYSITSATRGMQVNALDRPHPGLSAAELVEDMALITNTVGENSLKLLAVATEEGYKLIVERTTDHKSPAGNFRSEGVHDFNSAGCRTHFDMSEQWMCDLHDLICRRNDLAVRHVVCQLAKQQLMSVSSS</sequence>
<keyword evidence="2" id="KW-1185">Reference proteome</keyword>
<accession>A0AAE0WRB1</accession>
<protein>
    <submittedName>
        <fullName evidence="1">Uncharacterized protein</fullName>
    </submittedName>
</protein>